<dbReference type="GO" id="GO:0005886">
    <property type="term" value="C:plasma membrane"/>
    <property type="evidence" value="ECO:0007669"/>
    <property type="project" value="TreeGrafter"/>
</dbReference>
<dbReference type="AlphaFoldDB" id="A0A1I7X8Z1"/>
<keyword evidence="1" id="KW-1133">Transmembrane helix</keyword>
<sequence length="357" mass="41126">MIIGAIGSPTLATFACFAIIGWASVPFNSIMCITPFLVLGIVLLDFAFEFLIFVPIMVIFYEEKEQKSPTIVKEKYNFSWERYTSYLLSPFGKTLVIGLTCTLYISAYVGVNKLIPTFDPSKTFPSDSDLLVSLRKFEKIQSEYSPLNFISRLPDITNSTELEDFFEMVGRLENRSSCYGPERTQLMLREYLEWEANLNRSLSYDDIPEFLNDRKIADKNIIQYRENNGTIVMTKINYIIICRGDLDWNRRAFEIDTTRKIIDEYPQFDISLFDYDSTIYDLIITVKHELVKAVLITFVCMTICPSEFLNFGTNDSCIESRQSARAKRVFQANVPLLKFVEPSPALSHIINIIAIHF</sequence>
<dbReference type="PANTHER" id="PTHR10796">
    <property type="entry name" value="PATCHED-RELATED"/>
    <property type="match status" value="1"/>
</dbReference>
<dbReference type="GO" id="GO:0030659">
    <property type="term" value="C:cytoplasmic vesicle membrane"/>
    <property type="evidence" value="ECO:0007669"/>
    <property type="project" value="TreeGrafter"/>
</dbReference>
<feature type="transmembrane region" description="Helical" evidence="1">
    <location>
        <begin position="6"/>
        <end position="25"/>
    </location>
</feature>
<dbReference type="GO" id="GO:0018996">
    <property type="term" value="P:molting cycle, collagen and cuticulin-based cuticle"/>
    <property type="evidence" value="ECO:0007669"/>
    <property type="project" value="TreeGrafter"/>
</dbReference>
<dbReference type="GO" id="GO:0006897">
    <property type="term" value="P:endocytosis"/>
    <property type="evidence" value="ECO:0007669"/>
    <property type="project" value="TreeGrafter"/>
</dbReference>
<proteinExistence type="predicted"/>
<name>A0A1I7X8Z1_HETBA</name>
<keyword evidence="1" id="KW-0472">Membrane</keyword>
<dbReference type="PANTHER" id="PTHR10796:SF94">
    <property type="entry name" value="SSD DOMAIN-CONTAINING PROTEIN"/>
    <property type="match status" value="1"/>
</dbReference>
<accession>A0A1I7X8Z1</accession>
<reference evidence="3" key="1">
    <citation type="submission" date="2016-11" db="UniProtKB">
        <authorList>
            <consortium name="WormBaseParasite"/>
        </authorList>
    </citation>
    <scope>IDENTIFICATION</scope>
</reference>
<feature type="transmembrane region" description="Helical" evidence="1">
    <location>
        <begin position="37"/>
        <end position="61"/>
    </location>
</feature>
<keyword evidence="2" id="KW-1185">Reference proteome</keyword>
<dbReference type="InterPro" id="IPR051697">
    <property type="entry name" value="Patched_domain-protein"/>
</dbReference>
<evidence type="ECO:0000256" key="1">
    <source>
        <dbReference type="SAM" id="Phobius"/>
    </source>
</evidence>
<keyword evidence="1" id="KW-0812">Transmembrane</keyword>
<dbReference type="WBParaSite" id="Hba_13908">
    <property type="protein sequence ID" value="Hba_13908"/>
    <property type="gene ID" value="Hba_13908"/>
</dbReference>
<protein>
    <submittedName>
        <fullName evidence="3">SSD domain-containing protein</fullName>
    </submittedName>
</protein>
<dbReference type="Proteomes" id="UP000095283">
    <property type="component" value="Unplaced"/>
</dbReference>
<organism evidence="2 3">
    <name type="scientific">Heterorhabditis bacteriophora</name>
    <name type="common">Entomopathogenic nematode worm</name>
    <dbReference type="NCBI Taxonomy" id="37862"/>
    <lineage>
        <taxon>Eukaryota</taxon>
        <taxon>Metazoa</taxon>
        <taxon>Ecdysozoa</taxon>
        <taxon>Nematoda</taxon>
        <taxon>Chromadorea</taxon>
        <taxon>Rhabditida</taxon>
        <taxon>Rhabditina</taxon>
        <taxon>Rhabditomorpha</taxon>
        <taxon>Strongyloidea</taxon>
        <taxon>Heterorhabditidae</taxon>
        <taxon>Heterorhabditis</taxon>
    </lineage>
</organism>
<evidence type="ECO:0000313" key="2">
    <source>
        <dbReference type="Proteomes" id="UP000095283"/>
    </source>
</evidence>
<evidence type="ECO:0000313" key="3">
    <source>
        <dbReference type="WBParaSite" id="Hba_13908"/>
    </source>
</evidence>